<protein>
    <submittedName>
        <fullName evidence="1">Protein usg</fullName>
    </submittedName>
</protein>
<sequence>MKVSPEFRKQLQGYGLTTAEILYRMPDHPALLQSYIWQDYDLFPEFPTLRKFLDFWARTLDGPLFKVTVGHNRLIKPADLKAIGAEFRIH</sequence>
<proteinExistence type="predicted"/>
<dbReference type="EMBL" id="QFYS01000008">
    <property type="protein sequence ID" value="RAK63372.1"/>
    <property type="molecule type" value="Genomic_DNA"/>
</dbReference>
<name>A0A328B7K6_9CAUL</name>
<keyword evidence="2" id="KW-1185">Reference proteome</keyword>
<evidence type="ECO:0000313" key="2">
    <source>
        <dbReference type="Proteomes" id="UP000249524"/>
    </source>
</evidence>
<dbReference type="InterPro" id="IPR009354">
    <property type="entry name" value="Usg"/>
</dbReference>
<dbReference type="Proteomes" id="UP000249524">
    <property type="component" value="Unassembled WGS sequence"/>
</dbReference>
<reference evidence="1 2" key="1">
    <citation type="submission" date="2018-05" db="EMBL/GenBank/DDBJ databases">
        <authorList>
            <person name="Lanie J.A."/>
            <person name="Ng W.-L."/>
            <person name="Kazmierczak K.M."/>
            <person name="Andrzejewski T.M."/>
            <person name="Davidsen T.M."/>
            <person name="Wayne K.J."/>
            <person name="Tettelin H."/>
            <person name="Glass J.I."/>
            <person name="Rusch D."/>
            <person name="Podicherti R."/>
            <person name="Tsui H.-C.T."/>
            <person name="Winkler M.E."/>
        </authorList>
    </citation>
    <scope>NUCLEOTIDE SEQUENCE [LARGE SCALE GENOMIC DNA]</scope>
    <source>
        <strain evidence="1 2">BUT-10</strain>
    </source>
</reference>
<accession>A0A328B7K6</accession>
<dbReference type="OrthoDB" id="9811054at2"/>
<dbReference type="AlphaFoldDB" id="A0A328B7K6"/>
<comment type="caution">
    <text evidence="1">The sequence shown here is derived from an EMBL/GenBank/DDBJ whole genome shotgun (WGS) entry which is preliminary data.</text>
</comment>
<dbReference type="Pfam" id="PF06233">
    <property type="entry name" value="Usg"/>
    <property type="match status" value="1"/>
</dbReference>
<evidence type="ECO:0000313" key="1">
    <source>
        <dbReference type="EMBL" id="RAK63372.1"/>
    </source>
</evidence>
<dbReference type="RefSeq" id="WP_111277212.1">
    <property type="nucleotide sequence ID" value="NZ_QFYS01000008.1"/>
</dbReference>
<organism evidence="1 2">
    <name type="scientific">Phenylobacterium kunshanense</name>
    <dbReference type="NCBI Taxonomy" id="1445034"/>
    <lineage>
        <taxon>Bacteria</taxon>
        <taxon>Pseudomonadati</taxon>
        <taxon>Pseudomonadota</taxon>
        <taxon>Alphaproteobacteria</taxon>
        <taxon>Caulobacterales</taxon>
        <taxon>Caulobacteraceae</taxon>
        <taxon>Phenylobacterium</taxon>
    </lineage>
</organism>
<gene>
    <name evidence="1" type="ORF">DJ019_16750</name>
</gene>